<proteinExistence type="inferred from homology"/>
<feature type="compositionally biased region" description="Polar residues" evidence="7">
    <location>
        <begin position="96"/>
        <end position="110"/>
    </location>
</feature>
<dbReference type="Gene3D" id="3.30.780.10">
    <property type="entry name" value="SUI1-like domain"/>
    <property type="match status" value="1"/>
</dbReference>
<evidence type="ECO:0000256" key="4">
    <source>
        <dbReference type="ARBA" id="ARBA00023128"/>
    </source>
</evidence>
<dbReference type="GeneID" id="27346758"/>
<keyword evidence="4" id="KW-0496">Mitochondrion</keyword>
<feature type="compositionally biased region" description="Low complexity" evidence="7">
    <location>
        <begin position="69"/>
        <end position="90"/>
    </location>
</feature>
<organism evidence="8 9">
    <name type="scientific">Cladophialophora immunda</name>
    <dbReference type="NCBI Taxonomy" id="569365"/>
    <lineage>
        <taxon>Eukaryota</taxon>
        <taxon>Fungi</taxon>
        <taxon>Dikarya</taxon>
        <taxon>Ascomycota</taxon>
        <taxon>Pezizomycotina</taxon>
        <taxon>Eurotiomycetes</taxon>
        <taxon>Chaetothyriomycetidae</taxon>
        <taxon>Chaetothyriales</taxon>
        <taxon>Herpotrichiellaceae</taxon>
        <taxon>Cladophialophora</taxon>
    </lineage>
</organism>
<comment type="subcellular location">
    <subcellularLocation>
        <location evidence="1">Mitochondrion</location>
    </subcellularLocation>
</comment>
<gene>
    <name evidence="8" type="ORF">PV07_07564</name>
</gene>
<keyword evidence="9" id="KW-1185">Reference proteome</keyword>
<sequence>MTMKAPSTLLLRAMLRPQQPLCQVRWKSEWMPREKYAKITTLDKLHRRQKAAVRRERQDSEDRAANMYPASTPPATLSQTSQQQTQHQSPPQQPSFLKSQTQDHNLTPTLSPLPYLIARTPSQNLPIYQTTKAGGSKHITTIRKIKGDLQELATAVRTALGLEEYMTDVRGRKKANVVINWTTRHVVVRGWRGPEIKRWAEVSGF</sequence>
<feature type="region of interest" description="Disordered" evidence="7">
    <location>
        <begin position="47"/>
        <end position="110"/>
    </location>
</feature>
<comment type="similarity">
    <text evidence="2">Belongs to the mitochondrion-specific ribosomal protein mL49 family.</text>
</comment>
<name>A0A0D2CBT8_9EURO</name>
<dbReference type="PANTHER" id="PTHR13477">
    <property type="entry name" value="MITOCHONDRIAL 39S RIBOSOMAL PROTEIN L49"/>
    <property type="match status" value="1"/>
</dbReference>
<dbReference type="GO" id="GO:0005762">
    <property type="term" value="C:mitochondrial large ribosomal subunit"/>
    <property type="evidence" value="ECO:0007669"/>
    <property type="project" value="TreeGrafter"/>
</dbReference>
<evidence type="ECO:0000256" key="7">
    <source>
        <dbReference type="SAM" id="MobiDB-lite"/>
    </source>
</evidence>
<keyword evidence="3" id="KW-0689">Ribosomal protein</keyword>
<evidence type="ECO:0000256" key="6">
    <source>
        <dbReference type="ARBA" id="ARBA00035191"/>
    </source>
</evidence>
<dbReference type="VEuPathDB" id="FungiDB:PV07_07564"/>
<dbReference type="Pfam" id="PF05046">
    <property type="entry name" value="Img2"/>
    <property type="match status" value="1"/>
</dbReference>
<dbReference type="RefSeq" id="XP_016248081.1">
    <property type="nucleotide sequence ID" value="XM_016394662.1"/>
</dbReference>
<dbReference type="EMBL" id="KN847043">
    <property type="protein sequence ID" value="KIW27865.1"/>
    <property type="molecule type" value="Genomic_DNA"/>
</dbReference>
<dbReference type="InterPro" id="IPR007740">
    <property type="entry name" value="Ribosomal_mL49"/>
</dbReference>
<evidence type="ECO:0000256" key="3">
    <source>
        <dbReference type="ARBA" id="ARBA00022980"/>
    </source>
</evidence>
<accession>A0A0D2CBT8</accession>
<evidence type="ECO:0000256" key="1">
    <source>
        <dbReference type="ARBA" id="ARBA00004173"/>
    </source>
</evidence>
<dbReference type="OrthoDB" id="19439at2759"/>
<feature type="compositionally biased region" description="Basic and acidic residues" evidence="7">
    <location>
        <begin position="53"/>
        <end position="64"/>
    </location>
</feature>
<dbReference type="STRING" id="569365.A0A0D2CBT8"/>
<protein>
    <recommendedName>
        <fullName evidence="6">Large ribosomal subunit protein mL49</fullName>
    </recommendedName>
</protein>
<dbReference type="Proteomes" id="UP000054466">
    <property type="component" value="Unassembled WGS sequence"/>
</dbReference>
<evidence type="ECO:0000313" key="9">
    <source>
        <dbReference type="Proteomes" id="UP000054466"/>
    </source>
</evidence>
<reference evidence="8 9" key="1">
    <citation type="submission" date="2015-01" db="EMBL/GenBank/DDBJ databases">
        <title>The Genome Sequence of Cladophialophora immunda CBS83496.</title>
        <authorList>
            <consortium name="The Broad Institute Genomics Platform"/>
            <person name="Cuomo C."/>
            <person name="de Hoog S."/>
            <person name="Gorbushina A."/>
            <person name="Stielow B."/>
            <person name="Teixiera M."/>
            <person name="Abouelleil A."/>
            <person name="Chapman S.B."/>
            <person name="Priest M."/>
            <person name="Young S.K."/>
            <person name="Wortman J."/>
            <person name="Nusbaum C."/>
            <person name="Birren B."/>
        </authorList>
    </citation>
    <scope>NUCLEOTIDE SEQUENCE [LARGE SCALE GENOMIC DNA]</scope>
    <source>
        <strain evidence="8 9">CBS 83496</strain>
    </source>
</reference>
<keyword evidence="5" id="KW-0687">Ribonucleoprotein</keyword>
<dbReference type="PANTHER" id="PTHR13477:SF0">
    <property type="entry name" value="LARGE RIBOSOMAL SUBUNIT PROTEIN ML49"/>
    <property type="match status" value="1"/>
</dbReference>
<dbReference type="HOGENOM" id="CLU_085757_1_0_1"/>
<dbReference type="GO" id="GO:0006412">
    <property type="term" value="P:translation"/>
    <property type="evidence" value="ECO:0007669"/>
    <property type="project" value="InterPro"/>
</dbReference>
<dbReference type="GO" id="GO:0003735">
    <property type="term" value="F:structural constituent of ribosome"/>
    <property type="evidence" value="ECO:0007669"/>
    <property type="project" value="InterPro"/>
</dbReference>
<evidence type="ECO:0000256" key="5">
    <source>
        <dbReference type="ARBA" id="ARBA00023274"/>
    </source>
</evidence>
<evidence type="ECO:0000313" key="8">
    <source>
        <dbReference type="EMBL" id="KIW27865.1"/>
    </source>
</evidence>
<evidence type="ECO:0000256" key="2">
    <source>
        <dbReference type="ARBA" id="ARBA00005677"/>
    </source>
</evidence>
<dbReference type="AlphaFoldDB" id="A0A0D2CBT8"/>